<comment type="similarity">
    <text evidence="1">Belongs to the CdaR family.</text>
</comment>
<feature type="domain" description="PucR C-terminal helix-turn-helix" evidence="3">
    <location>
        <begin position="499"/>
        <end position="556"/>
    </location>
</feature>
<dbReference type="Pfam" id="PF07905">
    <property type="entry name" value="PucR"/>
    <property type="match status" value="1"/>
</dbReference>
<evidence type="ECO:0000259" key="2">
    <source>
        <dbReference type="Pfam" id="PF07905"/>
    </source>
</evidence>
<feature type="domain" description="Purine catabolism PurC-like" evidence="2">
    <location>
        <begin position="5"/>
        <end position="124"/>
    </location>
</feature>
<proteinExistence type="inferred from homology"/>
<keyword evidence="6" id="KW-1185">Reference proteome</keyword>
<dbReference type="PANTHER" id="PTHR33744:SF1">
    <property type="entry name" value="DNA-BINDING TRANSCRIPTIONAL ACTIVATOR ADER"/>
    <property type="match status" value="1"/>
</dbReference>
<reference evidence="6" key="1">
    <citation type="journal article" date="2019" name="Int. J. Syst. Evol. Microbiol.">
        <title>The Global Catalogue of Microorganisms (GCM) 10K type strain sequencing project: providing services to taxonomists for standard genome sequencing and annotation.</title>
        <authorList>
            <consortium name="The Broad Institute Genomics Platform"/>
            <consortium name="The Broad Institute Genome Sequencing Center for Infectious Disease"/>
            <person name="Wu L."/>
            <person name="Ma J."/>
        </authorList>
    </citation>
    <scope>NUCLEOTIDE SEQUENCE [LARGE SCALE GENOMIC DNA]</scope>
    <source>
        <strain evidence="6">CCUG 53519</strain>
    </source>
</reference>
<gene>
    <name evidence="5" type="ORF">ACFQ3J_18800</name>
</gene>
<dbReference type="Pfam" id="PF17853">
    <property type="entry name" value="GGDEF_2"/>
    <property type="match status" value="1"/>
</dbReference>
<dbReference type="Proteomes" id="UP001597169">
    <property type="component" value="Unassembled WGS sequence"/>
</dbReference>
<accession>A0ABW3PZF1</accession>
<dbReference type="RefSeq" id="WP_251583673.1">
    <property type="nucleotide sequence ID" value="NZ_JBHTKX010000003.1"/>
</dbReference>
<evidence type="ECO:0000259" key="3">
    <source>
        <dbReference type="Pfam" id="PF13556"/>
    </source>
</evidence>
<dbReference type="EMBL" id="JBHTKX010000003">
    <property type="protein sequence ID" value="MFD1130197.1"/>
    <property type="molecule type" value="Genomic_DNA"/>
</dbReference>
<dbReference type="PANTHER" id="PTHR33744">
    <property type="entry name" value="CARBOHYDRATE DIACID REGULATOR"/>
    <property type="match status" value="1"/>
</dbReference>
<evidence type="ECO:0000256" key="1">
    <source>
        <dbReference type="ARBA" id="ARBA00006754"/>
    </source>
</evidence>
<evidence type="ECO:0000313" key="5">
    <source>
        <dbReference type="EMBL" id="MFD1130197.1"/>
    </source>
</evidence>
<evidence type="ECO:0000313" key="6">
    <source>
        <dbReference type="Proteomes" id="UP001597169"/>
    </source>
</evidence>
<dbReference type="InterPro" id="IPR051448">
    <property type="entry name" value="CdaR-like_regulators"/>
</dbReference>
<dbReference type="InterPro" id="IPR042070">
    <property type="entry name" value="PucR_C-HTH_sf"/>
</dbReference>
<dbReference type="Gene3D" id="1.10.10.2840">
    <property type="entry name" value="PucR C-terminal helix-turn-helix domain"/>
    <property type="match status" value="1"/>
</dbReference>
<dbReference type="Pfam" id="PF13556">
    <property type="entry name" value="HTH_30"/>
    <property type="match status" value="1"/>
</dbReference>
<protein>
    <submittedName>
        <fullName evidence="5">PucR family transcriptional regulator</fullName>
    </submittedName>
</protein>
<sequence>MKISDLLDIPMLASSRVTAGREGLHRNVYSVNMMDSPDIFDYLKPNELLLTTGYVIKDKPEVLTQLVTRMAELGCAGLGIKTKRYLNHIPQEAKEAADRLQFPLLELSLDCALSEALHQLLARIMESRTEEMRYALESHRYFSDILLEGQSLQTILEELARLLSYPVILVNRSLEPFATSSGFGTAYSSFLQDISNWLPSMLNEARSPSIPLPSGSAVPFSYLLQYPIQTDQSQGYLLSFTNQNPVSTLSLLTLEQAANVISFDLLKRQAVKERSRRYKNDFFGDLVDGLISDKQDLIHRGRRYGLSEQRSYYCIVLKKDAPLCNRNSFSSSYSPMLPNDSIGGRTASMKEDLYELVKGEAKASGFSFILFSKNDAVVMLLPVNTLEEAALDEHQLPDRLLASRLQQMIHSLWSQHKVSLSIGVSNTADELSQLPRAYQEALDALQTGMHSQQQRYVQFYHVKELSDLLRMLPQEDLQEFIKETFAHLLFLEDKERGELLKTLRCFLDNHCHIADTAKQLYLHRNTVIYRLDKCEQLTGRSLRLPASSLRFRAAFLMEELLN</sequence>
<organism evidence="5 6">
    <name type="scientific">Paenibacillus provencensis</name>
    <dbReference type="NCBI Taxonomy" id="441151"/>
    <lineage>
        <taxon>Bacteria</taxon>
        <taxon>Bacillati</taxon>
        <taxon>Bacillota</taxon>
        <taxon>Bacilli</taxon>
        <taxon>Bacillales</taxon>
        <taxon>Paenibacillaceae</taxon>
        <taxon>Paenibacillus</taxon>
    </lineage>
</organism>
<evidence type="ECO:0000259" key="4">
    <source>
        <dbReference type="Pfam" id="PF17853"/>
    </source>
</evidence>
<name>A0ABW3PZF1_9BACL</name>
<dbReference type="InterPro" id="IPR012914">
    <property type="entry name" value="PucR_dom"/>
</dbReference>
<dbReference type="InterPro" id="IPR025736">
    <property type="entry name" value="PucR_C-HTH_dom"/>
</dbReference>
<comment type="caution">
    <text evidence="5">The sequence shown here is derived from an EMBL/GenBank/DDBJ whole genome shotgun (WGS) entry which is preliminary data.</text>
</comment>
<dbReference type="InterPro" id="IPR041522">
    <property type="entry name" value="CdaR_GGDEF"/>
</dbReference>
<feature type="domain" description="CdaR GGDEF-like" evidence="4">
    <location>
        <begin position="292"/>
        <end position="446"/>
    </location>
</feature>